<dbReference type="STRING" id="1133849.O3I_034895"/>
<dbReference type="NCBIfam" id="NF047719">
    <property type="entry name" value="SCO6745_fam_HTH"/>
    <property type="match status" value="1"/>
</dbReference>
<sequence length="367" mass="39075">MRIWCAHIFLDDETAARQLGAGDLRSTAVAVDAQIWQLHRAKHFVVRCDCSVILCAARIATAVYSESELRYPRAVHRRTLRDMAIHPARQIWTTLEPLHDVVYFGTGVKEAGVAIGLRGYWQTYFAFRAAPLGAVTAATVAATFAGFHPDMVRKAVPDAWARATPQQCLAVRLDFSAALLRGLGAGEAECARAVELLAPVQRDADPTGRPLFAANAALPLPADPVGALWQLASSLREHRGDGHVAALVAHGLTGREALIMQVAAGKAPESVMRPARGLSERDWADTCDDLRARGLVRGEPSNPALTGSGGELLTRVEASTDKAAWNGGLAALSAGAVAELTTSLAPLVKRVRETVLPPVTPVAMGRG</sequence>
<accession>K0FBR1</accession>
<reference evidence="1 2" key="1">
    <citation type="journal article" date="2012" name="J. Bacteriol.">
        <title>Complete genome sequence of Nocardia brasiliensis HUJEG-1.</title>
        <authorList>
            <person name="Vera-Cabrera L."/>
            <person name="Ortiz-Lopez R."/>
            <person name="Elizondo-Gonzalez R."/>
            <person name="Perez-Maya A.A."/>
            <person name="Ocampo-Candiani J."/>
        </authorList>
    </citation>
    <scope>NUCLEOTIDE SEQUENCE [LARGE SCALE GENOMIC DNA]</scope>
    <source>
        <strain evidence="2">ATCC 700358</strain>
    </source>
</reference>
<name>K0FBR1_NOCB7</name>
<proteinExistence type="predicted"/>
<dbReference type="EMBL" id="CP003876">
    <property type="protein sequence ID" value="AFU04926.1"/>
    <property type="molecule type" value="Genomic_DNA"/>
</dbReference>
<keyword evidence="2" id="KW-1185">Reference proteome</keyword>
<protein>
    <recommendedName>
        <fullName evidence="3">SalK</fullName>
    </recommendedName>
</protein>
<dbReference type="HOGENOM" id="CLU_061724_0_0_11"/>
<dbReference type="InterPro" id="IPR054058">
    <property type="entry name" value="HTH_67"/>
</dbReference>
<evidence type="ECO:0008006" key="3">
    <source>
        <dbReference type="Google" id="ProtNLM"/>
    </source>
</evidence>
<gene>
    <name evidence="1" type="ORF">O3I_034895</name>
</gene>
<dbReference type="Pfam" id="PF21863">
    <property type="entry name" value="HTH_67"/>
    <property type="match status" value="1"/>
</dbReference>
<dbReference type="AlphaFoldDB" id="K0FBR1"/>
<evidence type="ECO:0000313" key="2">
    <source>
        <dbReference type="Proteomes" id="UP000006304"/>
    </source>
</evidence>
<dbReference type="eggNOG" id="COG1846">
    <property type="taxonomic scope" value="Bacteria"/>
</dbReference>
<dbReference type="KEGG" id="nbr:O3I_034895"/>
<dbReference type="Proteomes" id="UP000006304">
    <property type="component" value="Chromosome"/>
</dbReference>
<organism evidence="1 2">
    <name type="scientific">Nocardia brasiliensis (strain ATCC 700358 / HUJEG-1)</name>
    <dbReference type="NCBI Taxonomy" id="1133849"/>
    <lineage>
        <taxon>Bacteria</taxon>
        <taxon>Bacillati</taxon>
        <taxon>Actinomycetota</taxon>
        <taxon>Actinomycetes</taxon>
        <taxon>Mycobacteriales</taxon>
        <taxon>Nocardiaceae</taxon>
        <taxon>Nocardia</taxon>
    </lineage>
</organism>
<evidence type="ECO:0000313" key="1">
    <source>
        <dbReference type="EMBL" id="AFU04926.1"/>
    </source>
</evidence>